<reference evidence="2 3" key="2">
    <citation type="submission" date="2017-06" db="EMBL/GenBank/DDBJ databases">
        <authorList>
            <person name="Kim H.J."/>
            <person name="Triplett B.A."/>
        </authorList>
    </citation>
    <scope>NUCLEOTIDE SEQUENCE [LARGE SCALE GENOMIC DNA]</scope>
    <source>
        <strain evidence="2 3">BZC3</strain>
    </source>
</reference>
<feature type="chain" id="PRO_5012079960" description="DUF4136 domain-containing protein" evidence="1">
    <location>
        <begin position="34"/>
        <end position="191"/>
    </location>
</feature>
<dbReference type="STRING" id="293.GCA_000988015_02702"/>
<dbReference type="Proteomes" id="UP000197024">
    <property type="component" value="Chromosome"/>
</dbReference>
<protein>
    <recommendedName>
        <fullName evidence="4">DUF4136 domain-containing protein</fullName>
    </recommendedName>
</protein>
<gene>
    <name evidence="2" type="ORF">CD943_08905</name>
</gene>
<sequence>MNAQGEFSMMKLRKTPVLIALAGALALGACATATPYQPVGSKGQGGYAEQRLESNRYAVSFSGNSVTSRDQVEMSLLLRSAELTVENGYDWFATVTRATDRDTRFYTTPDPFYYDRYGPYWGPSWRFYQRGYWSTWDPYWGRDRDIRQVDRYEATAEIVMGRGPKPAGDVNAFDAREVINNLGPRVMRPTY</sequence>
<dbReference type="EMBL" id="CP021995">
    <property type="protein sequence ID" value="ASD26994.1"/>
    <property type="molecule type" value="Genomic_DNA"/>
</dbReference>
<name>A0A1Z3LXS6_BREDI</name>
<dbReference type="NCBIfam" id="NF047637">
    <property type="entry name" value="lipo_CC0125"/>
    <property type="match status" value="1"/>
</dbReference>
<dbReference type="AlphaFoldDB" id="A0A1Z3LXS6"/>
<evidence type="ECO:0000256" key="1">
    <source>
        <dbReference type="SAM" id="SignalP"/>
    </source>
</evidence>
<evidence type="ECO:0000313" key="3">
    <source>
        <dbReference type="Proteomes" id="UP000197024"/>
    </source>
</evidence>
<accession>A0A1Z3LXS6</accession>
<feature type="signal peptide" evidence="1">
    <location>
        <begin position="1"/>
        <end position="33"/>
    </location>
</feature>
<evidence type="ECO:0000313" key="2">
    <source>
        <dbReference type="EMBL" id="ASD26994.1"/>
    </source>
</evidence>
<evidence type="ECO:0008006" key="4">
    <source>
        <dbReference type="Google" id="ProtNLM"/>
    </source>
</evidence>
<organism evidence="2 3">
    <name type="scientific">Brevundimonas diminuta</name>
    <name type="common">Pseudomonas diminuta</name>
    <dbReference type="NCBI Taxonomy" id="293"/>
    <lineage>
        <taxon>Bacteria</taxon>
        <taxon>Pseudomonadati</taxon>
        <taxon>Pseudomonadota</taxon>
        <taxon>Alphaproteobacteria</taxon>
        <taxon>Caulobacterales</taxon>
        <taxon>Caulobacteraceae</taxon>
        <taxon>Brevundimonas</taxon>
    </lineage>
</organism>
<reference evidence="2 3" key="1">
    <citation type="submission" date="2017-06" db="EMBL/GenBank/DDBJ databases">
        <title>Biodegradation of gentamicin by bacterial consortia AMQD4 in synthetic medium and raw gentamicin sewage.</title>
        <authorList>
            <person name="Chang H."/>
            <person name="Feng Y."/>
            <person name="Li Z."/>
            <person name="Xue J."/>
            <person name="Cheng D."/>
        </authorList>
    </citation>
    <scope>NUCLEOTIDE SEQUENCE [LARGE SCALE GENOMIC DNA]</scope>
    <source>
        <strain evidence="2 3">BZC3</strain>
    </source>
</reference>
<keyword evidence="1" id="KW-0732">Signal</keyword>
<proteinExistence type="predicted"/>